<dbReference type="Gene3D" id="1.10.630.10">
    <property type="entry name" value="Cytochrome P450"/>
    <property type="match status" value="1"/>
</dbReference>
<evidence type="ECO:0000313" key="7">
    <source>
        <dbReference type="EMBL" id="OJJ50615.1"/>
    </source>
</evidence>
<gene>
    <name evidence="7" type="ORF">ASPZODRAFT_86121</name>
</gene>
<dbReference type="GO" id="GO:0005506">
    <property type="term" value="F:iron ion binding"/>
    <property type="evidence" value="ECO:0007669"/>
    <property type="project" value="InterPro"/>
</dbReference>
<organism evidence="7 8">
    <name type="scientific">Penicilliopsis zonata CBS 506.65</name>
    <dbReference type="NCBI Taxonomy" id="1073090"/>
    <lineage>
        <taxon>Eukaryota</taxon>
        <taxon>Fungi</taxon>
        <taxon>Dikarya</taxon>
        <taxon>Ascomycota</taxon>
        <taxon>Pezizomycotina</taxon>
        <taxon>Eurotiomycetes</taxon>
        <taxon>Eurotiomycetidae</taxon>
        <taxon>Eurotiales</taxon>
        <taxon>Aspergillaceae</taxon>
        <taxon>Penicilliopsis</taxon>
    </lineage>
</organism>
<dbReference type="OrthoDB" id="1470350at2759"/>
<keyword evidence="6" id="KW-0349">Heme</keyword>
<dbReference type="InterPro" id="IPR050121">
    <property type="entry name" value="Cytochrome_P450_monoxygenase"/>
</dbReference>
<dbReference type="GO" id="GO:0016705">
    <property type="term" value="F:oxidoreductase activity, acting on paired donors, with incorporation or reduction of molecular oxygen"/>
    <property type="evidence" value="ECO:0007669"/>
    <property type="project" value="InterPro"/>
</dbReference>
<evidence type="ECO:0000256" key="4">
    <source>
        <dbReference type="ARBA" id="ARBA00023002"/>
    </source>
</evidence>
<evidence type="ECO:0000256" key="3">
    <source>
        <dbReference type="ARBA" id="ARBA00022723"/>
    </source>
</evidence>
<name>A0A1L9STS1_9EURO</name>
<dbReference type="STRING" id="1073090.A0A1L9STS1"/>
<dbReference type="PANTHER" id="PTHR24305:SF166">
    <property type="entry name" value="CYTOCHROME P450 12A4, MITOCHONDRIAL-RELATED"/>
    <property type="match status" value="1"/>
</dbReference>
<evidence type="ECO:0000256" key="1">
    <source>
        <dbReference type="ARBA" id="ARBA00001971"/>
    </source>
</evidence>
<dbReference type="RefSeq" id="XP_022585125.1">
    <property type="nucleotide sequence ID" value="XM_022730271.1"/>
</dbReference>
<dbReference type="PRINTS" id="PR00385">
    <property type="entry name" value="P450"/>
</dbReference>
<dbReference type="GeneID" id="34616735"/>
<dbReference type="GO" id="GO:0020037">
    <property type="term" value="F:heme binding"/>
    <property type="evidence" value="ECO:0007669"/>
    <property type="project" value="InterPro"/>
</dbReference>
<keyword evidence="8" id="KW-1185">Reference proteome</keyword>
<dbReference type="PRINTS" id="PR00465">
    <property type="entry name" value="EP450IV"/>
</dbReference>
<dbReference type="Pfam" id="PF00067">
    <property type="entry name" value="p450"/>
    <property type="match status" value="1"/>
</dbReference>
<evidence type="ECO:0008006" key="9">
    <source>
        <dbReference type="Google" id="ProtNLM"/>
    </source>
</evidence>
<keyword evidence="5 6" id="KW-0408">Iron</keyword>
<dbReference type="GO" id="GO:0004497">
    <property type="term" value="F:monooxygenase activity"/>
    <property type="evidence" value="ECO:0007669"/>
    <property type="project" value="InterPro"/>
</dbReference>
<comment type="similarity">
    <text evidence="2">Belongs to the cytochrome P450 family.</text>
</comment>
<dbReference type="SUPFAM" id="SSF48264">
    <property type="entry name" value="Cytochrome P450"/>
    <property type="match status" value="1"/>
</dbReference>
<sequence>MSLWSSAIWLLTRYLDIYANSLFLLSGEVVGSWVLFAVLSSRNWLYDHVFDIFDEPLAWNVSKWINDREYPEGLMHFFGIFGSSYVVPTSPAALTDVLSTHAYDYSKPSAFKRYTTRFWGHGIISQEQDEHRTHRKTYLSVFNQSNVARLNSTLFAKSMQFVDRVSDTCEESGIQDITGLKSAVIPIYELCALVSLDVDGIFSLDFDFNTICGENREIFEAHETLFSSTPQVRKLFLLYNIAPQWLLDIFPSSAAKKLDAAHDLLAGVCRKILREHLAHPAKDDAKAVDFARNLVNKNLYNEDAAISQILVILGAGYESTGGTLAWVFICLARNPQIQEQLRQELIEARKGPEPLGADANYEKFVMLHAVVMEATRLYPAFAFLPRKAIRDTSIASQFIPKGTFVALSPHAHNYNKAVWGPKAAEFLPERWIDRSDPLRPRQNPLGGAPATVCMMSYFHGARSCVGRELAVAQMKRQVALVVERFHLDPVGDPDPRPVGLFATTPPHDLKLHFTKLPC</sequence>
<evidence type="ECO:0000256" key="5">
    <source>
        <dbReference type="ARBA" id="ARBA00023004"/>
    </source>
</evidence>
<proteinExistence type="inferred from homology"/>
<protein>
    <recommendedName>
        <fullName evidence="9">Cytochrome P450</fullName>
    </recommendedName>
</protein>
<evidence type="ECO:0000256" key="6">
    <source>
        <dbReference type="PIRSR" id="PIRSR602403-1"/>
    </source>
</evidence>
<dbReference type="InterPro" id="IPR036396">
    <property type="entry name" value="Cyt_P450_sf"/>
</dbReference>
<reference evidence="8" key="1">
    <citation type="journal article" date="2017" name="Genome Biol.">
        <title>Comparative genomics reveals high biological diversity and specific adaptations in the industrially and medically important fungal genus Aspergillus.</title>
        <authorList>
            <person name="de Vries R.P."/>
            <person name="Riley R."/>
            <person name="Wiebenga A."/>
            <person name="Aguilar-Osorio G."/>
            <person name="Amillis S."/>
            <person name="Uchima C.A."/>
            <person name="Anderluh G."/>
            <person name="Asadollahi M."/>
            <person name="Askin M."/>
            <person name="Barry K."/>
            <person name="Battaglia E."/>
            <person name="Bayram O."/>
            <person name="Benocci T."/>
            <person name="Braus-Stromeyer S.A."/>
            <person name="Caldana C."/>
            <person name="Canovas D."/>
            <person name="Cerqueira G.C."/>
            <person name="Chen F."/>
            <person name="Chen W."/>
            <person name="Choi C."/>
            <person name="Clum A."/>
            <person name="Dos Santos R.A."/>
            <person name="Damasio A.R."/>
            <person name="Diallinas G."/>
            <person name="Emri T."/>
            <person name="Fekete E."/>
            <person name="Flipphi M."/>
            <person name="Freyberg S."/>
            <person name="Gallo A."/>
            <person name="Gournas C."/>
            <person name="Habgood R."/>
            <person name="Hainaut M."/>
            <person name="Harispe M.L."/>
            <person name="Henrissat B."/>
            <person name="Hilden K.S."/>
            <person name="Hope R."/>
            <person name="Hossain A."/>
            <person name="Karabika E."/>
            <person name="Karaffa L."/>
            <person name="Karanyi Z."/>
            <person name="Krasevec N."/>
            <person name="Kuo A."/>
            <person name="Kusch H."/>
            <person name="LaButti K."/>
            <person name="Lagendijk E.L."/>
            <person name="Lapidus A."/>
            <person name="Levasseur A."/>
            <person name="Lindquist E."/>
            <person name="Lipzen A."/>
            <person name="Logrieco A.F."/>
            <person name="MacCabe A."/>
            <person name="Maekelae M.R."/>
            <person name="Malavazi I."/>
            <person name="Melin P."/>
            <person name="Meyer V."/>
            <person name="Mielnichuk N."/>
            <person name="Miskei M."/>
            <person name="Molnar A.P."/>
            <person name="Mule G."/>
            <person name="Ngan C.Y."/>
            <person name="Orejas M."/>
            <person name="Orosz E."/>
            <person name="Ouedraogo J.P."/>
            <person name="Overkamp K.M."/>
            <person name="Park H.-S."/>
            <person name="Perrone G."/>
            <person name="Piumi F."/>
            <person name="Punt P.J."/>
            <person name="Ram A.F."/>
            <person name="Ramon A."/>
            <person name="Rauscher S."/>
            <person name="Record E."/>
            <person name="Riano-Pachon D.M."/>
            <person name="Robert V."/>
            <person name="Roehrig J."/>
            <person name="Ruller R."/>
            <person name="Salamov A."/>
            <person name="Salih N.S."/>
            <person name="Samson R.A."/>
            <person name="Sandor E."/>
            <person name="Sanguinetti M."/>
            <person name="Schuetze T."/>
            <person name="Sepcic K."/>
            <person name="Shelest E."/>
            <person name="Sherlock G."/>
            <person name="Sophianopoulou V."/>
            <person name="Squina F.M."/>
            <person name="Sun H."/>
            <person name="Susca A."/>
            <person name="Todd R.B."/>
            <person name="Tsang A."/>
            <person name="Unkles S.E."/>
            <person name="van de Wiele N."/>
            <person name="van Rossen-Uffink D."/>
            <person name="Oliveira J.V."/>
            <person name="Vesth T.C."/>
            <person name="Visser J."/>
            <person name="Yu J.-H."/>
            <person name="Zhou M."/>
            <person name="Andersen M.R."/>
            <person name="Archer D.B."/>
            <person name="Baker S.E."/>
            <person name="Benoit I."/>
            <person name="Brakhage A.A."/>
            <person name="Braus G.H."/>
            <person name="Fischer R."/>
            <person name="Frisvad J.C."/>
            <person name="Goldman G.H."/>
            <person name="Houbraken J."/>
            <person name="Oakley B."/>
            <person name="Pocsi I."/>
            <person name="Scazzocchio C."/>
            <person name="Seiboth B."/>
            <person name="vanKuyk P.A."/>
            <person name="Wortman J."/>
            <person name="Dyer P.S."/>
            <person name="Grigoriev I.V."/>
        </authorList>
    </citation>
    <scope>NUCLEOTIDE SEQUENCE [LARGE SCALE GENOMIC DNA]</scope>
    <source>
        <strain evidence="8">CBS 506.65</strain>
    </source>
</reference>
<keyword evidence="4" id="KW-0560">Oxidoreductase</keyword>
<dbReference type="Proteomes" id="UP000184188">
    <property type="component" value="Unassembled WGS sequence"/>
</dbReference>
<comment type="cofactor">
    <cofactor evidence="1 6">
        <name>heme</name>
        <dbReference type="ChEBI" id="CHEBI:30413"/>
    </cofactor>
</comment>
<feature type="binding site" description="axial binding residue" evidence="6">
    <location>
        <position position="464"/>
    </location>
    <ligand>
        <name>heme</name>
        <dbReference type="ChEBI" id="CHEBI:30413"/>
    </ligand>
    <ligandPart>
        <name>Fe</name>
        <dbReference type="ChEBI" id="CHEBI:18248"/>
    </ligandPart>
</feature>
<dbReference type="EMBL" id="KV878336">
    <property type="protein sequence ID" value="OJJ50615.1"/>
    <property type="molecule type" value="Genomic_DNA"/>
</dbReference>
<keyword evidence="3 6" id="KW-0479">Metal-binding</keyword>
<evidence type="ECO:0000313" key="8">
    <source>
        <dbReference type="Proteomes" id="UP000184188"/>
    </source>
</evidence>
<dbReference type="AlphaFoldDB" id="A0A1L9STS1"/>
<dbReference type="InterPro" id="IPR002403">
    <property type="entry name" value="Cyt_P450_E_grp-IV"/>
</dbReference>
<evidence type="ECO:0000256" key="2">
    <source>
        <dbReference type="ARBA" id="ARBA00010617"/>
    </source>
</evidence>
<dbReference type="InterPro" id="IPR001128">
    <property type="entry name" value="Cyt_P450"/>
</dbReference>
<dbReference type="VEuPathDB" id="FungiDB:ASPZODRAFT_86121"/>
<dbReference type="PANTHER" id="PTHR24305">
    <property type="entry name" value="CYTOCHROME P450"/>
    <property type="match status" value="1"/>
</dbReference>
<accession>A0A1L9STS1</accession>